<evidence type="ECO:0000313" key="4">
    <source>
        <dbReference type="EMBL" id="XDQ30953.1"/>
    </source>
</evidence>
<feature type="domain" description="AB hydrolase-1" evidence="3">
    <location>
        <begin position="21"/>
        <end position="265"/>
    </location>
</feature>
<dbReference type="InterPro" id="IPR050266">
    <property type="entry name" value="AB_hydrolase_sf"/>
</dbReference>
<dbReference type="Pfam" id="PF00561">
    <property type="entry name" value="Abhydrolase_1"/>
    <property type="match status" value="1"/>
</dbReference>
<dbReference type="AlphaFoldDB" id="A0AB39PPD7"/>
<dbReference type="SUPFAM" id="SSF53474">
    <property type="entry name" value="alpha/beta-Hydrolases"/>
    <property type="match status" value="1"/>
</dbReference>
<organism evidence="4">
    <name type="scientific">Streptomyces sp. R21</name>
    <dbReference type="NCBI Taxonomy" id="3238627"/>
    <lineage>
        <taxon>Bacteria</taxon>
        <taxon>Bacillati</taxon>
        <taxon>Actinomycetota</taxon>
        <taxon>Actinomycetes</taxon>
        <taxon>Kitasatosporales</taxon>
        <taxon>Streptomycetaceae</taxon>
        <taxon>Streptomyces</taxon>
    </lineage>
</organism>
<sequence>MELFTSYDGTELAYHVLGDGPALVCLPGGPTASAYLGDLGGLSAHRKLIRLDIRGTGRSAMPEDITSCRCDRLVDDVEALREHLGLARMDLLAHSAGANVAVQYAGRHPERVGRLALITPSVRAVGITITGELRRETVRPRRDEPWFPAAFAALEAMGAGQVTAENVQTIAPFSYGRWDEAAQAHKAAEDEQLNPRIVAAFGAEGAFAPDATRAALARFTQPVLLVAGQVDPGAPAPAVDEFAQLFPNAELVIQPGSGHFPWLDDADRFVATIVAYLGRASVPEGSAPRVSVHTPASPPASLPASPDAG</sequence>
<evidence type="ECO:0000259" key="3">
    <source>
        <dbReference type="Pfam" id="PF00561"/>
    </source>
</evidence>
<dbReference type="GO" id="GO:0016020">
    <property type="term" value="C:membrane"/>
    <property type="evidence" value="ECO:0007669"/>
    <property type="project" value="TreeGrafter"/>
</dbReference>
<dbReference type="GO" id="GO:0016787">
    <property type="term" value="F:hydrolase activity"/>
    <property type="evidence" value="ECO:0007669"/>
    <property type="project" value="UniProtKB-KW"/>
</dbReference>
<evidence type="ECO:0000256" key="2">
    <source>
        <dbReference type="SAM" id="MobiDB-lite"/>
    </source>
</evidence>
<feature type="region of interest" description="Disordered" evidence="2">
    <location>
        <begin position="284"/>
        <end position="309"/>
    </location>
</feature>
<dbReference type="EMBL" id="CP163435">
    <property type="protein sequence ID" value="XDQ30953.1"/>
    <property type="molecule type" value="Genomic_DNA"/>
</dbReference>
<accession>A0AB39PPD7</accession>
<protein>
    <submittedName>
        <fullName evidence="4">Alpha/beta fold hydrolase</fullName>
    </submittedName>
</protein>
<proteinExistence type="predicted"/>
<reference evidence="4" key="1">
    <citation type="submission" date="2024-07" db="EMBL/GenBank/DDBJ databases">
        <authorList>
            <person name="Yu S.T."/>
        </authorList>
    </citation>
    <scope>NUCLEOTIDE SEQUENCE</scope>
    <source>
        <strain evidence="4">R21</strain>
    </source>
</reference>
<dbReference type="InterPro" id="IPR029058">
    <property type="entry name" value="AB_hydrolase_fold"/>
</dbReference>
<dbReference type="RefSeq" id="WP_369241388.1">
    <property type="nucleotide sequence ID" value="NZ_CP163435.1"/>
</dbReference>
<dbReference type="InterPro" id="IPR000073">
    <property type="entry name" value="AB_hydrolase_1"/>
</dbReference>
<name>A0AB39PPD7_9ACTN</name>
<dbReference type="Gene3D" id="3.40.50.1820">
    <property type="entry name" value="alpha/beta hydrolase"/>
    <property type="match status" value="1"/>
</dbReference>
<evidence type="ECO:0000256" key="1">
    <source>
        <dbReference type="ARBA" id="ARBA00022801"/>
    </source>
</evidence>
<dbReference type="PANTHER" id="PTHR43798">
    <property type="entry name" value="MONOACYLGLYCEROL LIPASE"/>
    <property type="match status" value="1"/>
</dbReference>
<dbReference type="PRINTS" id="PR00111">
    <property type="entry name" value="ABHYDROLASE"/>
</dbReference>
<gene>
    <name evidence="4" type="ORF">AB5J56_42400</name>
</gene>
<dbReference type="PANTHER" id="PTHR43798:SF31">
    <property type="entry name" value="AB HYDROLASE SUPERFAMILY PROTEIN YCLE"/>
    <property type="match status" value="1"/>
</dbReference>
<keyword evidence="1 4" id="KW-0378">Hydrolase</keyword>